<dbReference type="GO" id="GO:0008745">
    <property type="term" value="F:N-acetylmuramoyl-L-alanine amidase activity"/>
    <property type="evidence" value="ECO:0007669"/>
    <property type="project" value="InterPro"/>
</dbReference>
<dbReference type="SMART" id="SM00646">
    <property type="entry name" value="Ami_3"/>
    <property type="match status" value="1"/>
</dbReference>
<feature type="region of interest" description="Disordered" evidence="2">
    <location>
        <begin position="326"/>
        <end position="394"/>
    </location>
</feature>
<keyword evidence="3" id="KW-0732">Signal</keyword>
<dbReference type="PANTHER" id="PTHR30404">
    <property type="entry name" value="N-ACETYLMURAMOYL-L-ALANINE AMIDASE"/>
    <property type="match status" value="1"/>
</dbReference>
<accession>A0A2Z4Y598</accession>
<name>A0A2Z4Y598_SUMC1</name>
<dbReference type="Pfam" id="PF01520">
    <property type="entry name" value="Amidase_3"/>
    <property type="match status" value="1"/>
</dbReference>
<dbReference type="CDD" id="cd02696">
    <property type="entry name" value="MurNAc-LAA"/>
    <property type="match status" value="1"/>
</dbReference>
<dbReference type="InterPro" id="IPR050695">
    <property type="entry name" value="N-acetylmuramoyl_amidase_3"/>
</dbReference>
<dbReference type="GO" id="GO:0030288">
    <property type="term" value="C:outer membrane-bounded periplasmic space"/>
    <property type="evidence" value="ECO:0007669"/>
    <property type="project" value="TreeGrafter"/>
</dbReference>
<dbReference type="KEGG" id="schv:BRCON_1115"/>
<feature type="signal peptide" evidence="3">
    <location>
        <begin position="1"/>
        <end position="23"/>
    </location>
</feature>
<organism evidence="5 6">
    <name type="scientific">Sumerlaea chitinivorans</name>
    <dbReference type="NCBI Taxonomy" id="2250252"/>
    <lineage>
        <taxon>Bacteria</taxon>
        <taxon>Candidatus Sumerlaeota</taxon>
        <taxon>Candidatus Sumerlaeia</taxon>
        <taxon>Candidatus Sumerlaeales</taxon>
        <taxon>Candidatus Sumerlaeaceae</taxon>
        <taxon>Candidatus Sumerlaea</taxon>
    </lineage>
</organism>
<sequence length="394" mass="42071">MQTLRFALVAAVLTAMVMSPSLEEPRVATVETPREAPMAVLRVQPMVPTIAAPSRAPISAYASAHKPLEGIRICIDPGHGGQEKWDKILYTGGTRGVVTGQTESDVNLRVALLLRQYLEAAGADVIMTRTSDERCTNCGDKRDELDFRPNLANSTNSDIFVSIHHNEANDPSVNYTMTFFPAGMPSAASLADNVASAVSRYLGTPCAGARPGTYRILQKAKMPAVLVEASFMSNPSEDLRLQSLAYNKLEAKAIATGILNYVRATKGRPVDFSTIFAPIDEQAPAAQAIADATIVRKTIREKKSLFGRKYEEVALDATGRVISRRDIGGGSLSKKRPAAQKVVASATGKRQISSSVTKASKSASVAHSKAPAKKASSGKASSAKPTKTKKMVVK</sequence>
<feature type="domain" description="MurNAc-LAA" evidence="4">
    <location>
        <begin position="149"/>
        <end position="259"/>
    </location>
</feature>
<dbReference type="GO" id="GO:0009253">
    <property type="term" value="P:peptidoglycan catabolic process"/>
    <property type="evidence" value="ECO:0007669"/>
    <property type="project" value="InterPro"/>
</dbReference>
<dbReference type="EMBL" id="CP030759">
    <property type="protein sequence ID" value="AXA35892.1"/>
    <property type="molecule type" value="Genomic_DNA"/>
</dbReference>
<dbReference type="PANTHER" id="PTHR30404:SF0">
    <property type="entry name" value="N-ACETYLMURAMOYL-L-ALANINE AMIDASE AMIC"/>
    <property type="match status" value="1"/>
</dbReference>
<dbReference type="Gene3D" id="3.40.630.40">
    <property type="entry name" value="Zn-dependent exopeptidases"/>
    <property type="match status" value="1"/>
</dbReference>
<evidence type="ECO:0000256" key="1">
    <source>
        <dbReference type="ARBA" id="ARBA00022801"/>
    </source>
</evidence>
<protein>
    <submittedName>
        <fullName evidence="5">N-acetylmuramoyl-L-alanine amidase</fullName>
    </submittedName>
</protein>
<evidence type="ECO:0000313" key="5">
    <source>
        <dbReference type="EMBL" id="AXA35892.1"/>
    </source>
</evidence>
<evidence type="ECO:0000259" key="4">
    <source>
        <dbReference type="SMART" id="SM00646"/>
    </source>
</evidence>
<reference evidence="5 6" key="1">
    <citation type="submission" date="2018-05" db="EMBL/GenBank/DDBJ databases">
        <title>A metagenomic window into the 2 km-deep terrestrial subsurface aquifer revealed taxonomically and functionally diverse microbial community comprising novel uncultured bacterial lineages.</title>
        <authorList>
            <person name="Kadnikov V.V."/>
            <person name="Mardanov A.V."/>
            <person name="Beletsky A.V."/>
            <person name="Banks D."/>
            <person name="Pimenov N.V."/>
            <person name="Frank Y.A."/>
            <person name="Karnachuk O.V."/>
            <person name="Ravin N.V."/>
        </authorList>
    </citation>
    <scope>NUCLEOTIDE SEQUENCE [LARGE SCALE GENOMIC DNA]</scope>
    <source>
        <strain evidence="5">BY</strain>
    </source>
</reference>
<keyword evidence="1" id="KW-0378">Hydrolase</keyword>
<dbReference type="InterPro" id="IPR002508">
    <property type="entry name" value="MurNAc-LAA_cat"/>
</dbReference>
<dbReference type="AlphaFoldDB" id="A0A2Z4Y598"/>
<feature type="chain" id="PRO_5016240199" evidence="3">
    <location>
        <begin position="24"/>
        <end position="394"/>
    </location>
</feature>
<proteinExistence type="predicted"/>
<gene>
    <name evidence="5" type="ORF">BRCON_1115</name>
</gene>
<dbReference type="SUPFAM" id="SSF53187">
    <property type="entry name" value="Zn-dependent exopeptidases"/>
    <property type="match status" value="1"/>
</dbReference>
<evidence type="ECO:0000256" key="3">
    <source>
        <dbReference type="SAM" id="SignalP"/>
    </source>
</evidence>
<feature type="compositionally biased region" description="Low complexity" evidence="2">
    <location>
        <begin position="353"/>
        <end position="385"/>
    </location>
</feature>
<dbReference type="Proteomes" id="UP000262583">
    <property type="component" value="Chromosome"/>
</dbReference>
<evidence type="ECO:0000256" key="2">
    <source>
        <dbReference type="SAM" id="MobiDB-lite"/>
    </source>
</evidence>
<evidence type="ECO:0000313" key="6">
    <source>
        <dbReference type="Proteomes" id="UP000262583"/>
    </source>
</evidence>